<comment type="caution">
    <text evidence="6">The sequence shown here is derived from an EMBL/GenBank/DDBJ whole genome shotgun (WGS) entry which is preliminary data.</text>
</comment>
<dbReference type="AlphaFoldDB" id="A0A9P5Y0D1"/>
<sequence length="271" mass="29962">MSSSDIPPFTPSEFKYTAPPNPGWRFGQRIEETAEGRAWMEGEKLGWKTIDPSAEDPSKLYFLLVSGIVPRPVAFVSTISDTGIENLAPFSWFNQVSSFPPVISVSCTRSADLTRVKDTLNNIKSVRGFTVNIISEPWIQQANICAIDAPDDVGEWPVSGLTKEPSIHVKPARVKESAFSMECELLQTVDILDPATSIASTTLVLGTIKYIHVRKDMLDERGNVDPGKLRPIARFAGTLYGRVSEGYRITRHAWQDAEPDVRRVVDGGPKT</sequence>
<feature type="domain" description="Flavin reductase like" evidence="5">
    <location>
        <begin position="66"/>
        <end position="225"/>
    </location>
</feature>
<dbReference type="InterPro" id="IPR012349">
    <property type="entry name" value="Split_barrel_FMN-bd"/>
</dbReference>
<gene>
    <name evidence="6" type="ORF">BDZ94DRAFT_1384796</name>
</gene>
<comment type="cofactor">
    <cofactor evidence="1">
        <name>FMN</name>
        <dbReference type="ChEBI" id="CHEBI:58210"/>
    </cofactor>
</comment>
<dbReference type="SMART" id="SM00903">
    <property type="entry name" value="Flavin_Reduct"/>
    <property type="match status" value="1"/>
</dbReference>
<keyword evidence="7" id="KW-1185">Reference proteome</keyword>
<evidence type="ECO:0000259" key="5">
    <source>
        <dbReference type="SMART" id="SM00903"/>
    </source>
</evidence>
<name>A0A9P5Y0D1_9AGAR</name>
<dbReference type="GO" id="GO:0010181">
    <property type="term" value="F:FMN binding"/>
    <property type="evidence" value="ECO:0007669"/>
    <property type="project" value="InterPro"/>
</dbReference>
<keyword evidence="3" id="KW-0288">FMN</keyword>
<dbReference type="EMBL" id="MU150327">
    <property type="protein sequence ID" value="KAF9458930.1"/>
    <property type="molecule type" value="Genomic_DNA"/>
</dbReference>
<dbReference type="Gene3D" id="2.30.110.10">
    <property type="entry name" value="Electron Transport, Fmn-binding Protein, Chain A"/>
    <property type="match status" value="1"/>
</dbReference>
<accession>A0A9P5Y0D1</accession>
<dbReference type="Pfam" id="PF01613">
    <property type="entry name" value="Flavin_Reduct"/>
    <property type="match status" value="1"/>
</dbReference>
<dbReference type="PANTHER" id="PTHR33798">
    <property type="entry name" value="FLAVOPROTEIN OXYGENASE"/>
    <property type="match status" value="1"/>
</dbReference>
<evidence type="ECO:0000313" key="6">
    <source>
        <dbReference type="EMBL" id="KAF9458930.1"/>
    </source>
</evidence>
<comment type="similarity">
    <text evidence="4">Belongs to the flavoredoxin family.</text>
</comment>
<keyword evidence="2" id="KW-0285">Flavoprotein</keyword>
<dbReference type="InterPro" id="IPR002563">
    <property type="entry name" value="Flavin_Rdtase-like_dom"/>
</dbReference>
<evidence type="ECO:0000256" key="1">
    <source>
        <dbReference type="ARBA" id="ARBA00001917"/>
    </source>
</evidence>
<dbReference type="PANTHER" id="PTHR33798:SF5">
    <property type="entry name" value="FLAVIN REDUCTASE LIKE DOMAIN-CONTAINING PROTEIN"/>
    <property type="match status" value="1"/>
</dbReference>
<evidence type="ECO:0000256" key="2">
    <source>
        <dbReference type="ARBA" id="ARBA00022630"/>
    </source>
</evidence>
<dbReference type="Proteomes" id="UP000807353">
    <property type="component" value="Unassembled WGS sequence"/>
</dbReference>
<evidence type="ECO:0000256" key="3">
    <source>
        <dbReference type="ARBA" id="ARBA00022643"/>
    </source>
</evidence>
<organism evidence="6 7">
    <name type="scientific">Collybia nuda</name>
    <dbReference type="NCBI Taxonomy" id="64659"/>
    <lineage>
        <taxon>Eukaryota</taxon>
        <taxon>Fungi</taxon>
        <taxon>Dikarya</taxon>
        <taxon>Basidiomycota</taxon>
        <taxon>Agaricomycotina</taxon>
        <taxon>Agaricomycetes</taxon>
        <taxon>Agaricomycetidae</taxon>
        <taxon>Agaricales</taxon>
        <taxon>Tricholomatineae</taxon>
        <taxon>Clitocybaceae</taxon>
        <taxon>Collybia</taxon>
    </lineage>
</organism>
<dbReference type="SUPFAM" id="SSF50475">
    <property type="entry name" value="FMN-binding split barrel"/>
    <property type="match status" value="1"/>
</dbReference>
<dbReference type="OrthoDB" id="298012at2759"/>
<protein>
    <recommendedName>
        <fullName evidence="5">Flavin reductase like domain-containing protein</fullName>
    </recommendedName>
</protein>
<reference evidence="6" key="1">
    <citation type="submission" date="2020-11" db="EMBL/GenBank/DDBJ databases">
        <authorList>
            <consortium name="DOE Joint Genome Institute"/>
            <person name="Ahrendt S."/>
            <person name="Riley R."/>
            <person name="Andreopoulos W."/>
            <person name="Labutti K."/>
            <person name="Pangilinan J."/>
            <person name="Ruiz-Duenas F.J."/>
            <person name="Barrasa J.M."/>
            <person name="Sanchez-Garcia M."/>
            <person name="Camarero S."/>
            <person name="Miyauchi S."/>
            <person name="Serrano A."/>
            <person name="Linde D."/>
            <person name="Babiker R."/>
            <person name="Drula E."/>
            <person name="Ayuso-Fernandez I."/>
            <person name="Pacheco R."/>
            <person name="Padilla G."/>
            <person name="Ferreira P."/>
            <person name="Barriuso J."/>
            <person name="Kellner H."/>
            <person name="Castanera R."/>
            <person name="Alfaro M."/>
            <person name="Ramirez L."/>
            <person name="Pisabarro A.G."/>
            <person name="Kuo A."/>
            <person name="Tritt A."/>
            <person name="Lipzen A."/>
            <person name="He G."/>
            <person name="Yan M."/>
            <person name="Ng V."/>
            <person name="Cullen D."/>
            <person name="Martin F."/>
            <person name="Rosso M.-N."/>
            <person name="Henrissat B."/>
            <person name="Hibbett D."/>
            <person name="Martinez A.T."/>
            <person name="Grigoriev I.V."/>
        </authorList>
    </citation>
    <scope>NUCLEOTIDE SEQUENCE</scope>
    <source>
        <strain evidence="6">CBS 247.69</strain>
    </source>
</reference>
<evidence type="ECO:0000256" key="4">
    <source>
        <dbReference type="ARBA" id="ARBA00038054"/>
    </source>
</evidence>
<proteinExistence type="inferred from homology"/>
<evidence type="ECO:0000313" key="7">
    <source>
        <dbReference type="Proteomes" id="UP000807353"/>
    </source>
</evidence>